<keyword evidence="3" id="KW-1185">Reference proteome</keyword>
<dbReference type="EMBL" id="MDKC01000023">
    <property type="protein sequence ID" value="ODG91368.1"/>
    <property type="molecule type" value="Genomic_DNA"/>
</dbReference>
<evidence type="ECO:0000313" key="3">
    <source>
        <dbReference type="Proteomes" id="UP000094580"/>
    </source>
</evidence>
<comment type="caution">
    <text evidence="2">The sequence shown here is derived from an EMBL/GenBank/DDBJ whole genome shotgun (WGS) entry which is preliminary data.</text>
</comment>
<dbReference type="Proteomes" id="UP000094580">
    <property type="component" value="Unassembled WGS sequence"/>
</dbReference>
<gene>
    <name evidence="2" type="ORF">BED47_06835</name>
</gene>
<feature type="signal peptide" evidence="1">
    <location>
        <begin position="1"/>
        <end position="21"/>
    </location>
</feature>
<protein>
    <recommendedName>
        <fullName evidence="4">DUF1307 domain-containing protein</fullName>
    </recommendedName>
</protein>
<dbReference type="RefSeq" id="WP_069034149.1">
    <property type="nucleotide sequence ID" value="NZ_MDKC01000023.1"/>
</dbReference>
<dbReference type="PROSITE" id="PS51257">
    <property type="entry name" value="PROKAR_LIPOPROTEIN"/>
    <property type="match status" value="1"/>
</dbReference>
<organism evidence="2 3">
    <name type="scientific">Gottfriedia luciferensis</name>
    <dbReference type="NCBI Taxonomy" id="178774"/>
    <lineage>
        <taxon>Bacteria</taxon>
        <taxon>Bacillati</taxon>
        <taxon>Bacillota</taxon>
        <taxon>Bacilli</taxon>
        <taxon>Bacillales</taxon>
        <taxon>Bacillaceae</taxon>
        <taxon>Gottfriedia</taxon>
    </lineage>
</organism>
<evidence type="ECO:0000256" key="1">
    <source>
        <dbReference type="SAM" id="SignalP"/>
    </source>
</evidence>
<keyword evidence="1" id="KW-0732">Signal</keyword>
<proteinExistence type="predicted"/>
<reference evidence="2 3" key="1">
    <citation type="submission" date="2016-07" db="EMBL/GenBank/DDBJ databases">
        <authorList>
            <person name="Townsley L."/>
            <person name="Shank E.A."/>
        </authorList>
    </citation>
    <scope>NUCLEOTIDE SEQUENCE [LARGE SCALE GENOMIC DNA]</scope>
    <source>
        <strain evidence="2 3">CH01</strain>
    </source>
</reference>
<evidence type="ECO:0008006" key="4">
    <source>
        <dbReference type="Google" id="ProtNLM"/>
    </source>
</evidence>
<feature type="chain" id="PRO_5045225309" description="DUF1307 domain-containing protein" evidence="1">
    <location>
        <begin position="22"/>
        <end position="124"/>
    </location>
</feature>
<sequence>MRKILMMFCCTLLLFGCSMNSKTESKASQTVAIVAVTSVNTIVYTSKENSDQLKEIEKGFDAKKVQSGQNETPTTDLTLSFINDSGKKVEYNVNYKQNLVTALGGKVYKLDSKTIQSLQEQFMN</sequence>
<evidence type="ECO:0000313" key="2">
    <source>
        <dbReference type="EMBL" id="ODG91368.1"/>
    </source>
</evidence>
<accession>A0ABX2ZWC9</accession>
<name>A0ABX2ZWC9_9BACI</name>